<dbReference type="InterPro" id="IPR021782">
    <property type="entry name" value="DUF3347"/>
</dbReference>
<sequence>MKNTISTIAAVIIVLFTANTIQANTNKTSETGIETVDSNQLQTVYDAYFTVKDALIKSDAKLTSAKAQDLLTAITAVKMDKLKTDEHTAWMKVVKKLTADAKSISSTTDLKKQRETFKSLSKNTYTLIKVSKSTEAVYKQYCPMADGDWLSKEKAVKNPYYGSSMLTCGNVVETIK</sequence>
<proteinExistence type="predicted"/>
<evidence type="ECO:0000259" key="2">
    <source>
        <dbReference type="Pfam" id="PF11827"/>
    </source>
</evidence>
<evidence type="ECO:0000313" key="3">
    <source>
        <dbReference type="EMBL" id="OIV44040.1"/>
    </source>
</evidence>
<protein>
    <submittedName>
        <fullName evidence="3">MerP protein</fullName>
    </submittedName>
</protein>
<keyword evidence="1" id="KW-0732">Signal</keyword>
<name>A0A1J7CRA6_FLAJO</name>
<dbReference type="OrthoDB" id="5513217at2"/>
<gene>
    <name evidence="3" type="ORF">BKM63_02255</name>
</gene>
<evidence type="ECO:0000256" key="1">
    <source>
        <dbReference type="SAM" id="SignalP"/>
    </source>
</evidence>
<dbReference type="Proteomes" id="UP000182826">
    <property type="component" value="Unassembled WGS sequence"/>
</dbReference>
<dbReference type="RefSeq" id="WP_071635037.1">
    <property type="nucleotide sequence ID" value="NZ_MLFK01000001.1"/>
</dbReference>
<keyword evidence="4" id="KW-1185">Reference proteome</keyword>
<accession>A0A1J7CRA6</accession>
<dbReference type="EMBL" id="MLFK01000001">
    <property type="protein sequence ID" value="OIV44040.1"/>
    <property type="molecule type" value="Genomic_DNA"/>
</dbReference>
<organism evidence="3 4">
    <name type="scientific">Flavobacterium johnsoniae</name>
    <name type="common">Cytophaga johnsonae</name>
    <dbReference type="NCBI Taxonomy" id="986"/>
    <lineage>
        <taxon>Bacteria</taxon>
        <taxon>Pseudomonadati</taxon>
        <taxon>Bacteroidota</taxon>
        <taxon>Flavobacteriia</taxon>
        <taxon>Flavobacteriales</taxon>
        <taxon>Flavobacteriaceae</taxon>
        <taxon>Flavobacterium</taxon>
    </lineage>
</organism>
<feature type="domain" description="DUF3347" evidence="2">
    <location>
        <begin position="44"/>
        <end position="134"/>
    </location>
</feature>
<feature type="chain" id="PRO_5009644403" evidence="1">
    <location>
        <begin position="24"/>
        <end position="176"/>
    </location>
</feature>
<reference evidence="3 4" key="1">
    <citation type="submission" date="2016-10" db="EMBL/GenBank/DDBJ databases">
        <title>Draft Genome Sequence of Rhizobacteria Flavobacterium johnsoniae CI04.</title>
        <authorList>
            <person name="Bravo J.I."/>
            <person name="Lozano G.L."/>
            <person name="Handelsman J."/>
        </authorList>
    </citation>
    <scope>NUCLEOTIDE SEQUENCE [LARGE SCALE GENOMIC DNA]</scope>
    <source>
        <strain evidence="3 4">CI04</strain>
    </source>
</reference>
<dbReference type="Pfam" id="PF11827">
    <property type="entry name" value="DUF3347"/>
    <property type="match status" value="1"/>
</dbReference>
<dbReference type="AlphaFoldDB" id="A0A1J7CRA6"/>
<feature type="signal peptide" evidence="1">
    <location>
        <begin position="1"/>
        <end position="23"/>
    </location>
</feature>
<comment type="caution">
    <text evidence="3">The sequence shown here is derived from an EMBL/GenBank/DDBJ whole genome shotgun (WGS) entry which is preliminary data.</text>
</comment>
<evidence type="ECO:0000313" key="4">
    <source>
        <dbReference type="Proteomes" id="UP000182826"/>
    </source>
</evidence>